<evidence type="ECO:0000313" key="3">
    <source>
        <dbReference type="EMBL" id="KAA0054201.1"/>
    </source>
</evidence>
<dbReference type="PANTHER" id="PTHR35743">
    <property type="entry name" value="NODULIN HOMEOBOX"/>
    <property type="match status" value="1"/>
</dbReference>
<gene>
    <name evidence="3" type="ORF">E6C27_scaffold131G001380</name>
</gene>
<keyword evidence="3" id="KW-0371">Homeobox</keyword>
<evidence type="ECO:0000259" key="2">
    <source>
        <dbReference type="Pfam" id="PF24679"/>
    </source>
</evidence>
<dbReference type="InterPro" id="IPR056559">
    <property type="entry name" value="NDX_C"/>
</dbReference>
<evidence type="ECO:0000256" key="1">
    <source>
        <dbReference type="SAM" id="MobiDB-lite"/>
    </source>
</evidence>
<reference evidence="3 4" key="1">
    <citation type="submission" date="2019-08" db="EMBL/GenBank/DDBJ databases">
        <title>Draft genome sequences of two oriental melons (Cucumis melo L. var makuwa).</title>
        <authorList>
            <person name="Kwon S.-Y."/>
        </authorList>
    </citation>
    <scope>NUCLEOTIDE SEQUENCE [LARGE SCALE GENOMIC DNA]</scope>
    <source>
        <strain evidence="4">cv. SW 3</strain>
        <tissue evidence="3">Leaf</tissue>
    </source>
</reference>
<feature type="region of interest" description="Disordered" evidence="1">
    <location>
        <begin position="1"/>
        <end position="79"/>
    </location>
</feature>
<sequence>MNRPNNRKARLARTARDRRATLEADNAIPDKQGGMAAGSCDSPDSQCEDKNVHNIGRDRRTASRTNTTNNSKNSTMKFNDSGPTELVHFKPRLYVILIDVLGEEIVKGKVHQVHGKWYGRNLEEFETLVVDIDELKTDKNTVLPYPHEDTCTLFHEAETKIGVMRVLWDFNKIFMLKSQ</sequence>
<protein>
    <submittedName>
        <fullName evidence="3">Nodulin homeobox isoform X2</fullName>
    </submittedName>
</protein>
<dbReference type="OrthoDB" id="1737367at2759"/>
<feature type="compositionally biased region" description="Basic residues" evidence="1">
    <location>
        <begin position="1"/>
        <end position="13"/>
    </location>
</feature>
<keyword evidence="3" id="KW-0238">DNA-binding</keyword>
<dbReference type="InterPro" id="IPR039325">
    <property type="entry name" value="NDX"/>
</dbReference>
<dbReference type="AlphaFoldDB" id="A0A5A7UKY3"/>
<dbReference type="PANTHER" id="PTHR35743:SF1">
    <property type="entry name" value="NODULIN HOMEOBOX"/>
    <property type="match status" value="1"/>
</dbReference>
<feature type="compositionally biased region" description="Low complexity" evidence="1">
    <location>
        <begin position="63"/>
        <end position="75"/>
    </location>
</feature>
<dbReference type="GO" id="GO:0003697">
    <property type="term" value="F:single-stranded DNA binding"/>
    <property type="evidence" value="ECO:0007669"/>
    <property type="project" value="InterPro"/>
</dbReference>
<comment type="caution">
    <text evidence="3">The sequence shown here is derived from an EMBL/GenBank/DDBJ whole genome shotgun (WGS) entry which is preliminary data.</text>
</comment>
<accession>A0A5A7UKY3</accession>
<evidence type="ECO:0000313" key="4">
    <source>
        <dbReference type="Proteomes" id="UP000321393"/>
    </source>
</evidence>
<name>A0A5A7UKY3_CUCMM</name>
<dbReference type="Proteomes" id="UP000321393">
    <property type="component" value="Unassembled WGS sequence"/>
</dbReference>
<dbReference type="Pfam" id="PF24679">
    <property type="entry name" value="Nodulin_C"/>
    <property type="match status" value="1"/>
</dbReference>
<feature type="compositionally biased region" description="Basic and acidic residues" evidence="1">
    <location>
        <begin position="47"/>
        <end position="61"/>
    </location>
</feature>
<proteinExistence type="predicted"/>
<dbReference type="EMBL" id="SSTE01008862">
    <property type="protein sequence ID" value="KAA0054201.1"/>
    <property type="molecule type" value="Genomic_DNA"/>
</dbReference>
<dbReference type="GO" id="GO:0009908">
    <property type="term" value="P:flower development"/>
    <property type="evidence" value="ECO:0007669"/>
    <property type="project" value="InterPro"/>
</dbReference>
<organism evidence="3 4">
    <name type="scientific">Cucumis melo var. makuwa</name>
    <name type="common">Oriental melon</name>
    <dbReference type="NCBI Taxonomy" id="1194695"/>
    <lineage>
        <taxon>Eukaryota</taxon>
        <taxon>Viridiplantae</taxon>
        <taxon>Streptophyta</taxon>
        <taxon>Embryophyta</taxon>
        <taxon>Tracheophyta</taxon>
        <taxon>Spermatophyta</taxon>
        <taxon>Magnoliopsida</taxon>
        <taxon>eudicotyledons</taxon>
        <taxon>Gunneridae</taxon>
        <taxon>Pentapetalae</taxon>
        <taxon>rosids</taxon>
        <taxon>fabids</taxon>
        <taxon>Cucurbitales</taxon>
        <taxon>Cucurbitaceae</taxon>
        <taxon>Benincaseae</taxon>
        <taxon>Cucumis</taxon>
    </lineage>
</organism>
<feature type="domain" description="Nodulin homeobox C-terminal" evidence="2">
    <location>
        <begin position="87"/>
        <end position="173"/>
    </location>
</feature>